<sequence>MPINTRSRRSTPPGAINLRGAKRQTQTSNQTQVNDQSSNQHDSRSAEELKLDEIDVHTYGLQKKFWPLQRIDKQLKAQTTDNRSQPNPLILAEAQALHEAFQHSLHMLAMIGKVHLDTLKSHLGISGAMPPRGDPNASAILSARNKANRVTYNRLKDDEHAVFTSRIFHALGGYPDYSAIVVEDVETVGDCEVLIPEVPKLSPEEDALYRPLYEKLVDPAKVAKDRKRFEVPSAEKKEKLSLRTFKKRLQQLHHDAILADFDYYTIGCSKTLGTGWCHEFTSLPEISAWMDEKIKFQTIFPIYSQARPEINEIDATAAASNNTKNKVTRPPNKSDRESTELTSLLLTQIKALGVTLPTRGFPRGPDVPAVFEKHKFMLGFDGMKTAGRRNWLQDIKNQKFLMVMKGTPVISPWKVFENDDDDSNGGGGGPGGEGGEGGGPGGDGNEGVGPGGEGGEGGGPGGEGGEGVGPGGEGGEGGEGGGPSGDGGDGVGDGGDGGDGGGTGGDGGEGGSGGGEGVGPGSCGVI</sequence>
<dbReference type="KEGG" id="mlr:MELLADRAFT_91952"/>
<protein>
    <submittedName>
        <fullName evidence="2">Uncharacterized protein</fullName>
    </submittedName>
</protein>
<evidence type="ECO:0000313" key="3">
    <source>
        <dbReference type="Proteomes" id="UP000001072"/>
    </source>
</evidence>
<dbReference type="EMBL" id="GL883136">
    <property type="protein sequence ID" value="EGG01683.1"/>
    <property type="molecule type" value="Genomic_DNA"/>
</dbReference>
<organism evidence="3">
    <name type="scientific">Melampsora larici-populina (strain 98AG31 / pathotype 3-4-7)</name>
    <name type="common">Poplar leaf rust fungus</name>
    <dbReference type="NCBI Taxonomy" id="747676"/>
    <lineage>
        <taxon>Eukaryota</taxon>
        <taxon>Fungi</taxon>
        <taxon>Dikarya</taxon>
        <taxon>Basidiomycota</taxon>
        <taxon>Pucciniomycotina</taxon>
        <taxon>Pucciniomycetes</taxon>
        <taxon>Pucciniales</taxon>
        <taxon>Melampsoraceae</taxon>
        <taxon>Melampsora</taxon>
    </lineage>
</organism>
<feature type="region of interest" description="Disordered" evidence="1">
    <location>
        <begin position="1"/>
        <end position="45"/>
    </location>
</feature>
<dbReference type="STRING" id="747676.F4S103"/>
<dbReference type="GeneID" id="18936073"/>
<dbReference type="HOGENOM" id="CLU_025212_2_2_1"/>
<dbReference type="PRINTS" id="PR01228">
    <property type="entry name" value="EGGSHELL"/>
</dbReference>
<reference evidence="3" key="1">
    <citation type="journal article" date="2011" name="Proc. Natl. Acad. Sci. U.S.A.">
        <title>Obligate biotrophy features unraveled by the genomic analysis of rust fungi.</title>
        <authorList>
            <person name="Duplessis S."/>
            <person name="Cuomo C.A."/>
            <person name="Lin Y.-C."/>
            <person name="Aerts A."/>
            <person name="Tisserant E."/>
            <person name="Veneault-Fourrey C."/>
            <person name="Joly D.L."/>
            <person name="Hacquard S."/>
            <person name="Amselem J."/>
            <person name="Cantarel B.L."/>
            <person name="Chiu R."/>
            <person name="Coutinho P.M."/>
            <person name="Feau N."/>
            <person name="Field M."/>
            <person name="Frey P."/>
            <person name="Gelhaye E."/>
            <person name="Goldberg J."/>
            <person name="Grabherr M.G."/>
            <person name="Kodira C.D."/>
            <person name="Kohler A."/>
            <person name="Kuees U."/>
            <person name="Lindquist E.A."/>
            <person name="Lucas S.M."/>
            <person name="Mago R."/>
            <person name="Mauceli E."/>
            <person name="Morin E."/>
            <person name="Murat C."/>
            <person name="Pangilinan J.L."/>
            <person name="Park R."/>
            <person name="Pearson M."/>
            <person name="Quesneville H."/>
            <person name="Rouhier N."/>
            <person name="Sakthikumar S."/>
            <person name="Salamov A.A."/>
            <person name="Schmutz J."/>
            <person name="Selles B."/>
            <person name="Shapiro H."/>
            <person name="Tanguay P."/>
            <person name="Tuskan G.A."/>
            <person name="Henrissat B."/>
            <person name="Van de Peer Y."/>
            <person name="Rouze P."/>
            <person name="Ellis J.G."/>
            <person name="Dodds P.N."/>
            <person name="Schein J.E."/>
            <person name="Zhong S."/>
            <person name="Hamelin R.C."/>
            <person name="Grigoriev I.V."/>
            <person name="Szabo L.J."/>
            <person name="Martin F."/>
        </authorList>
    </citation>
    <scope>NUCLEOTIDE SEQUENCE [LARGE SCALE GENOMIC DNA]</scope>
    <source>
        <strain evidence="3">98AG31 / pathotype 3-4-7</strain>
    </source>
</reference>
<proteinExistence type="predicted"/>
<feature type="region of interest" description="Disordered" evidence="1">
    <location>
        <begin position="315"/>
        <end position="338"/>
    </location>
</feature>
<feature type="region of interest" description="Disordered" evidence="1">
    <location>
        <begin position="413"/>
        <end position="526"/>
    </location>
</feature>
<dbReference type="InParanoid" id="F4S103"/>
<dbReference type="VEuPathDB" id="FungiDB:MELLADRAFT_91952"/>
<dbReference type="Proteomes" id="UP000001072">
    <property type="component" value="Unassembled WGS sequence"/>
</dbReference>
<feature type="compositionally biased region" description="Polar residues" evidence="1">
    <location>
        <begin position="23"/>
        <end position="40"/>
    </location>
</feature>
<dbReference type="OrthoDB" id="10365678at2759"/>
<keyword evidence="3" id="KW-1185">Reference proteome</keyword>
<gene>
    <name evidence="2" type="ORF">MELLADRAFT_91952</name>
</gene>
<accession>F4S103</accession>
<evidence type="ECO:0000256" key="1">
    <source>
        <dbReference type="SAM" id="MobiDB-lite"/>
    </source>
</evidence>
<dbReference type="RefSeq" id="XP_007415028.1">
    <property type="nucleotide sequence ID" value="XM_007414966.1"/>
</dbReference>
<dbReference type="AlphaFoldDB" id="F4S103"/>
<feature type="compositionally biased region" description="Gly residues" evidence="1">
    <location>
        <begin position="424"/>
        <end position="526"/>
    </location>
</feature>
<evidence type="ECO:0000313" key="2">
    <source>
        <dbReference type="EMBL" id="EGG01683.1"/>
    </source>
</evidence>
<feature type="compositionally biased region" description="Low complexity" evidence="1">
    <location>
        <begin position="315"/>
        <end position="325"/>
    </location>
</feature>
<name>F4S103_MELLP</name>